<reference evidence="2" key="2">
    <citation type="submission" date="2019-10" db="EMBL/GenBank/DDBJ databases">
        <title>A de novo genome assembly of a pear dwarfing rootstock.</title>
        <authorList>
            <person name="Wang F."/>
            <person name="Wang J."/>
            <person name="Li S."/>
            <person name="Zhang Y."/>
            <person name="Fang M."/>
            <person name="Ma L."/>
            <person name="Zhao Y."/>
            <person name="Jiang S."/>
        </authorList>
    </citation>
    <scope>NUCLEOTIDE SEQUENCE [LARGE SCALE GENOMIC DNA]</scope>
</reference>
<dbReference type="PANTHER" id="PTHR42774">
    <property type="entry name" value="PHOSPHOTRANSFERASE SYSTEM TRANSPORT PROTEIN"/>
    <property type="match status" value="1"/>
</dbReference>
<dbReference type="OrthoDB" id="204058at2759"/>
<dbReference type="AlphaFoldDB" id="A0A5N5FLE7"/>
<dbReference type="PANTHER" id="PTHR42774:SF3">
    <property type="entry name" value="KETOHEXOKINASE"/>
    <property type="match status" value="1"/>
</dbReference>
<dbReference type="InterPro" id="IPR029056">
    <property type="entry name" value="Ribokinase-like"/>
</dbReference>
<gene>
    <name evidence="1" type="ORF">D8674_003037</name>
</gene>
<dbReference type="InterPro" id="IPR052562">
    <property type="entry name" value="Ketohexokinase-related"/>
</dbReference>
<reference evidence="1 2" key="3">
    <citation type="submission" date="2019-11" db="EMBL/GenBank/DDBJ databases">
        <title>A de novo genome assembly of a pear dwarfing rootstock.</title>
        <authorList>
            <person name="Wang F."/>
            <person name="Wang J."/>
            <person name="Li S."/>
            <person name="Zhang Y."/>
            <person name="Fang M."/>
            <person name="Ma L."/>
            <person name="Zhao Y."/>
            <person name="Jiang S."/>
        </authorList>
    </citation>
    <scope>NUCLEOTIDE SEQUENCE [LARGE SCALE GENOMIC DNA]</scope>
    <source>
        <strain evidence="1">S2</strain>
        <tissue evidence="1">Leaf</tissue>
    </source>
</reference>
<evidence type="ECO:0000313" key="2">
    <source>
        <dbReference type="Proteomes" id="UP000327157"/>
    </source>
</evidence>
<dbReference type="EMBL" id="SMOL01000695">
    <property type="protein sequence ID" value="KAB2602032.1"/>
    <property type="molecule type" value="Genomic_DNA"/>
</dbReference>
<protein>
    <submittedName>
        <fullName evidence="1">Uncharacterized protein</fullName>
    </submittedName>
</protein>
<reference evidence="1 2" key="1">
    <citation type="submission" date="2019-09" db="EMBL/GenBank/DDBJ databases">
        <authorList>
            <person name="Ou C."/>
        </authorList>
    </citation>
    <scope>NUCLEOTIDE SEQUENCE [LARGE SCALE GENOMIC DNA]</scope>
    <source>
        <strain evidence="1">S2</strain>
        <tissue evidence="1">Leaf</tissue>
    </source>
</reference>
<sequence length="194" mass="21520">MPRLTSFHLRLSSDHQISNGSLVSAHCVLIFWPQWPLILNPDDKIKTTSFKVRTQAMLYNMCSSSGINSDADFQDDTQGRAILQELQADSIDTSFVLWKTRTCIHTPGYPPLIPSDLSLSRLTSALDEARILYLDGRVHETAFLVAQKVAVVFQYPAWTGAVSVPSALVSMLLRLPKIKFPIVTLGEDGCIMLG</sequence>
<accession>A0A5N5FLE7</accession>
<name>A0A5N5FLE7_9ROSA</name>
<keyword evidence="2" id="KW-1185">Reference proteome</keyword>
<evidence type="ECO:0000313" key="1">
    <source>
        <dbReference type="EMBL" id="KAB2602032.1"/>
    </source>
</evidence>
<dbReference type="SUPFAM" id="SSF53613">
    <property type="entry name" value="Ribokinase-like"/>
    <property type="match status" value="1"/>
</dbReference>
<organism evidence="1 2">
    <name type="scientific">Pyrus ussuriensis x Pyrus communis</name>
    <dbReference type="NCBI Taxonomy" id="2448454"/>
    <lineage>
        <taxon>Eukaryota</taxon>
        <taxon>Viridiplantae</taxon>
        <taxon>Streptophyta</taxon>
        <taxon>Embryophyta</taxon>
        <taxon>Tracheophyta</taxon>
        <taxon>Spermatophyta</taxon>
        <taxon>Magnoliopsida</taxon>
        <taxon>eudicotyledons</taxon>
        <taxon>Gunneridae</taxon>
        <taxon>Pentapetalae</taxon>
        <taxon>rosids</taxon>
        <taxon>fabids</taxon>
        <taxon>Rosales</taxon>
        <taxon>Rosaceae</taxon>
        <taxon>Amygdaloideae</taxon>
        <taxon>Maleae</taxon>
        <taxon>Pyrus</taxon>
    </lineage>
</organism>
<dbReference type="Proteomes" id="UP000327157">
    <property type="component" value="Chromosome 10"/>
</dbReference>
<proteinExistence type="predicted"/>
<comment type="caution">
    <text evidence="1">The sequence shown here is derived from an EMBL/GenBank/DDBJ whole genome shotgun (WGS) entry which is preliminary data.</text>
</comment>